<keyword evidence="1" id="KW-1133">Transmembrane helix</keyword>
<feature type="transmembrane region" description="Helical" evidence="1">
    <location>
        <begin position="77"/>
        <end position="94"/>
    </location>
</feature>
<reference evidence="2 3" key="1">
    <citation type="submission" date="2020-08" db="EMBL/GenBank/DDBJ databases">
        <title>A Genomic Blueprint of the Chicken Gut Microbiome.</title>
        <authorList>
            <person name="Gilroy R."/>
            <person name="Ravi A."/>
            <person name="Getino M."/>
            <person name="Pursley I."/>
            <person name="Horton D.L."/>
            <person name="Alikhan N.-F."/>
            <person name="Baker D."/>
            <person name="Gharbi K."/>
            <person name="Hall N."/>
            <person name="Watson M."/>
            <person name="Adriaenssens E.M."/>
            <person name="Foster-Nyarko E."/>
            <person name="Jarju S."/>
            <person name="Secka A."/>
            <person name="Antonio M."/>
            <person name="Oren A."/>
            <person name="Chaudhuri R."/>
            <person name="La Ragione R.M."/>
            <person name="Hildebrand F."/>
            <person name="Pallen M.J."/>
        </authorList>
    </citation>
    <scope>NUCLEOTIDE SEQUENCE [LARGE SCALE GENOMIC DNA]</scope>
    <source>
        <strain evidence="2 3">Sa3CVA3</strain>
    </source>
</reference>
<keyword evidence="3" id="KW-1185">Reference proteome</keyword>
<dbReference type="EMBL" id="JACSQU010000001">
    <property type="protein sequence ID" value="MBD7940030.1"/>
    <property type="molecule type" value="Genomic_DNA"/>
</dbReference>
<keyword evidence="1" id="KW-0472">Membrane</keyword>
<feature type="transmembrane region" description="Helical" evidence="1">
    <location>
        <begin position="37"/>
        <end position="57"/>
    </location>
</feature>
<dbReference type="Proteomes" id="UP000638918">
    <property type="component" value="Unassembled WGS sequence"/>
</dbReference>
<protein>
    <submittedName>
        <fullName evidence="2">Uncharacterized protein</fullName>
    </submittedName>
</protein>
<dbReference type="RefSeq" id="WP_191742500.1">
    <property type="nucleotide sequence ID" value="NZ_JACSQU010000001.1"/>
</dbReference>
<evidence type="ECO:0000313" key="2">
    <source>
        <dbReference type="EMBL" id="MBD7940030.1"/>
    </source>
</evidence>
<evidence type="ECO:0000313" key="3">
    <source>
        <dbReference type="Proteomes" id="UP000638918"/>
    </source>
</evidence>
<gene>
    <name evidence="2" type="ORF">H9656_01345</name>
</gene>
<name>A0ABR8QWW0_9CAUL</name>
<proteinExistence type="predicted"/>
<accession>A0ABR8QWW0</accession>
<evidence type="ECO:0000256" key="1">
    <source>
        <dbReference type="SAM" id="Phobius"/>
    </source>
</evidence>
<organism evidence="2 3">
    <name type="scientific">Brevundimonas guildfordensis</name>
    <dbReference type="NCBI Taxonomy" id="2762241"/>
    <lineage>
        <taxon>Bacteria</taxon>
        <taxon>Pseudomonadati</taxon>
        <taxon>Pseudomonadota</taxon>
        <taxon>Alphaproteobacteria</taxon>
        <taxon>Caulobacterales</taxon>
        <taxon>Caulobacteraceae</taxon>
        <taxon>Brevundimonas</taxon>
    </lineage>
</organism>
<keyword evidence="1" id="KW-0812">Transmembrane</keyword>
<sequence>MKRWLTMTGGLLIWAAHFLGLYLLASAADVWSSPEAASGRWIGLGFSLLCLALVALLASRMLRRPGSDETVGWERRVAVTGALVAAIGIIWQTAPLAF</sequence>
<comment type="caution">
    <text evidence="2">The sequence shown here is derived from an EMBL/GenBank/DDBJ whole genome shotgun (WGS) entry which is preliminary data.</text>
</comment>